<proteinExistence type="predicted"/>
<sequence length="97" mass="10780">MHKSEDEEGEGVNISGYSEVDKMVGNFRSAPEKMAQLSVTKHVKSSEAGEVAGLQGVFYGECVLRELRREDQGFDEADFFTGFVSRGDSRNRELSVK</sequence>
<evidence type="ECO:0000313" key="1">
    <source>
        <dbReference type="EMBL" id="KAG2313892.1"/>
    </source>
</evidence>
<organism evidence="1 2">
    <name type="scientific">Brassica carinata</name>
    <name type="common">Ethiopian mustard</name>
    <name type="synonym">Abyssinian cabbage</name>
    <dbReference type="NCBI Taxonomy" id="52824"/>
    <lineage>
        <taxon>Eukaryota</taxon>
        <taxon>Viridiplantae</taxon>
        <taxon>Streptophyta</taxon>
        <taxon>Embryophyta</taxon>
        <taxon>Tracheophyta</taxon>
        <taxon>Spermatophyta</taxon>
        <taxon>Magnoliopsida</taxon>
        <taxon>eudicotyledons</taxon>
        <taxon>Gunneridae</taxon>
        <taxon>Pentapetalae</taxon>
        <taxon>rosids</taxon>
        <taxon>malvids</taxon>
        <taxon>Brassicales</taxon>
        <taxon>Brassicaceae</taxon>
        <taxon>Brassiceae</taxon>
        <taxon>Brassica</taxon>
    </lineage>
</organism>
<protein>
    <submittedName>
        <fullName evidence="1">Uncharacterized protein</fullName>
    </submittedName>
</protein>
<keyword evidence="2" id="KW-1185">Reference proteome</keyword>
<comment type="caution">
    <text evidence="1">The sequence shown here is derived from an EMBL/GenBank/DDBJ whole genome shotgun (WGS) entry which is preliminary data.</text>
</comment>
<dbReference type="EMBL" id="JAAMPC010000004">
    <property type="protein sequence ID" value="KAG2313892.1"/>
    <property type="molecule type" value="Genomic_DNA"/>
</dbReference>
<feature type="non-terminal residue" evidence="1">
    <location>
        <position position="97"/>
    </location>
</feature>
<reference evidence="1 2" key="1">
    <citation type="submission" date="2020-02" db="EMBL/GenBank/DDBJ databases">
        <authorList>
            <person name="Ma Q."/>
            <person name="Huang Y."/>
            <person name="Song X."/>
            <person name="Pei D."/>
        </authorList>
    </citation>
    <scope>NUCLEOTIDE SEQUENCE [LARGE SCALE GENOMIC DNA]</scope>
    <source>
        <strain evidence="1">Sxm20200214</strain>
        <tissue evidence="1">Leaf</tissue>
    </source>
</reference>
<name>A0A8X7VMI4_BRACI</name>
<gene>
    <name evidence="1" type="ORF">Bca52824_017014</name>
</gene>
<dbReference type="Proteomes" id="UP000886595">
    <property type="component" value="Unassembled WGS sequence"/>
</dbReference>
<accession>A0A8X7VMI4</accession>
<dbReference type="AlphaFoldDB" id="A0A8X7VMI4"/>
<evidence type="ECO:0000313" key="2">
    <source>
        <dbReference type="Proteomes" id="UP000886595"/>
    </source>
</evidence>